<accession>A0A6V7C2P3</accession>
<evidence type="ECO:0000259" key="7">
    <source>
        <dbReference type="Pfam" id="PF02836"/>
    </source>
</evidence>
<feature type="domain" description="Glycoside hydrolase family 2 immunoglobulin-like beta-sandwich" evidence="6">
    <location>
        <begin position="247"/>
        <end position="339"/>
    </location>
</feature>
<feature type="domain" description="Glycoside hydrolase family 2" evidence="9">
    <location>
        <begin position="712"/>
        <end position="810"/>
    </location>
</feature>
<dbReference type="PANTHER" id="PTHR42732">
    <property type="entry name" value="BETA-GALACTOSIDASE"/>
    <property type="match status" value="1"/>
</dbReference>
<dbReference type="SUPFAM" id="SSF51445">
    <property type="entry name" value="(Trans)glycosidases"/>
    <property type="match status" value="1"/>
</dbReference>
<evidence type="ECO:0000256" key="1">
    <source>
        <dbReference type="ARBA" id="ARBA00007401"/>
    </source>
</evidence>
<feature type="region of interest" description="Disordered" evidence="4">
    <location>
        <begin position="847"/>
        <end position="870"/>
    </location>
</feature>
<reference evidence="11" key="3">
    <citation type="journal article" date="2020" name="Syst. Appl. Microbiol.">
        <title>Clarifying the taxonomy of the causal agent of bacterial leaf spot of lettuce through a polyphasic approach reveals that Xanthomonas cynarae Trebaol et al. 2000 emend. Timilsina et al. 2019 is a later heterotypic synonym of Xanthomonas hortorum Vauterin et al. 1995.</title>
        <authorList>
            <person name="Moriniere L."/>
            <person name="Burlet A."/>
            <person name="Rosenthal E.R."/>
            <person name="Nesme X."/>
            <person name="Portier P."/>
            <person name="Bull C.T."/>
            <person name="Lavire C."/>
            <person name="Fischer-Le Saux M."/>
            <person name="Bertolla F."/>
        </authorList>
    </citation>
    <scope>NUCLEOTIDE SEQUENCE</scope>
    <source>
        <strain evidence="11">CFBP2533</strain>
    </source>
</reference>
<dbReference type="InterPro" id="IPR013783">
    <property type="entry name" value="Ig-like_fold"/>
</dbReference>
<dbReference type="InterPro" id="IPR048230">
    <property type="entry name" value="GalA-like"/>
</dbReference>
<dbReference type="Gene3D" id="2.60.40.10">
    <property type="entry name" value="Immunoglobulins"/>
    <property type="match status" value="3"/>
</dbReference>
<gene>
    <name evidence="10" type="primary">lacZ_1</name>
    <name evidence="10" type="ORF">CFBP2533_08720</name>
    <name evidence="11" type="ORF">E1J24_17775</name>
</gene>
<dbReference type="Pfam" id="PF18565">
    <property type="entry name" value="Glyco_hydro2_C5"/>
    <property type="match status" value="1"/>
</dbReference>
<keyword evidence="3" id="KW-0326">Glycosidase</keyword>
<feature type="signal peptide" evidence="5">
    <location>
        <begin position="1"/>
        <end position="29"/>
    </location>
</feature>
<dbReference type="Gene3D" id="3.20.20.80">
    <property type="entry name" value="Glycosidases"/>
    <property type="match status" value="1"/>
</dbReference>
<dbReference type="EMBL" id="LR828261">
    <property type="protein sequence ID" value="CAD0308329.1"/>
    <property type="molecule type" value="Genomic_DNA"/>
</dbReference>
<dbReference type="InterPro" id="IPR008979">
    <property type="entry name" value="Galactose-bd-like_sf"/>
</dbReference>
<evidence type="ECO:0000313" key="12">
    <source>
        <dbReference type="Proteomes" id="UP000548771"/>
    </source>
</evidence>
<dbReference type="SUPFAM" id="SSF49785">
    <property type="entry name" value="Galactose-binding domain-like"/>
    <property type="match status" value="1"/>
</dbReference>
<keyword evidence="2 11" id="KW-0378">Hydrolase</keyword>
<dbReference type="InterPro" id="IPR017853">
    <property type="entry name" value="GH"/>
</dbReference>
<evidence type="ECO:0000259" key="9">
    <source>
        <dbReference type="Pfam" id="PF18565"/>
    </source>
</evidence>
<dbReference type="Gene3D" id="2.60.120.260">
    <property type="entry name" value="Galactose-binding domain-like"/>
    <property type="match status" value="1"/>
</dbReference>
<evidence type="ECO:0000256" key="2">
    <source>
        <dbReference type="ARBA" id="ARBA00022801"/>
    </source>
</evidence>
<keyword evidence="5" id="KW-0732">Signal</keyword>
<feature type="compositionally biased region" description="Polar residues" evidence="4">
    <location>
        <begin position="859"/>
        <end position="868"/>
    </location>
</feature>
<dbReference type="InterPro" id="IPR006103">
    <property type="entry name" value="Glyco_hydro_2_cat"/>
</dbReference>
<feature type="domain" description="Glycoside hydrolase family 2 catalytic" evidence="7">
    <location>
        <begin position="346"/>
        <end position="421"/>
    </location>
</feature>
<protein>
    <submittedName>
        <fullName evidence="10">Beta-galactosidase</fullName>
    </submittedName>
    <submittedName>
        <fullName evidence="11">Glycoside hydrolase family 2 protein</fullName>
    </submittedName>
</protein>
<evidence type="ECO:0000259" key="8">
    <source>
        <dbReference type="Pfam" id="PF16355"/>
    </source>
</evidence>
<dbReference type="InterPro" id="IPR036156">
    <property type="entry name" value="Beta-gal/glucu_dom_sf"/>
</dbReference>
<sequence length="966" mass="105135">MRRRDFLAGSVCASSLLGVPTLTPGMASAATARAGVTGKPRPTPPPSVKDGSGQWLDLDEGWRFHAGDLPFPRLLAQDETYDNAKAGRAWGAAAPDFDDTGWRQLQLPHDFVVEQAVRADANIAQGYRPRGIAWYRRTLRLEDSARGQAVELRLDGIASHATVWVNGMLMARSWSGYNGLVIDLTPVARYGNALNSIAIRVDAEAMDGWWYEGGGIYRHTWLVLRTPLHVAGDGLAVVPREGPGDVWQVPVQLELVNSDEQPAEAWVDVELRDARGVVVAHGETQLRVAAFGTAQAEVSVSVAQPQRWSVDTPALYRVVASVRGEDGRSDHAECEIGFRSLRFDADHGFFLNGRALKIKGVCLHQDHAGVGVALPDALHAFRLRRLKSMGCNAIRLHHAVAPELLQACDRLGMLVMAENRLFNPAPEYVALLQTMVRRQRNHPSVFLWSLLNEEPLQGTATGYAIMARAASAVRALDDTRPITAGMNDGMFATRGAADVVDVLGFNYRQYNYDRVHAARPRTPMLSSEDTSAFQTRGAWFTDMDAHVVAEDDSLAADWGNTHRRAWQLIAERPFVAGSFVWTGFDYRGEPTPFEWPSVGSFFGIMDQCGFPKGAYWLRRALWIDDASVLHLLPHWNWPGREGQPIKVMAFCNAAQVELWLNGRSLGKQAVDRAQMNQWQVQYAPGVLEAVAWRDGREVARTRVETTGAAVALRLTPDRPQLRGDGRDAQPVTLEAVDAQGRHVPDCTATLTLQISGGRLLGVGNGDPNAHAPDQATQVALFNGLAQAIVQAGRGAGVLRLQARASALQDAVAEIACTAVPLPAAVAVAVAAPVMVVESWRHTAAFAQPPAPDLSRRPNDNNSWSNTLPGTLETAPERAGYVLYRTQFTPWQGVQTHGGVLDLGRLSGPAQVFLDGRAVTQAAAGAPIKLTLAPATGVRTLAVIMQVDADQPFGFHDVVTVHYRNSP</sequence>
<feature type="chain" id="PRO_5042750334" evidence="5">
    <location>
        <begin position="30"/>
        <end position="966"/>
    </location>
</feature>
<dbReference type="InterPro" id="IPR051913">
    <property type="entry name" value="GH2_Domain-Containing"/>
</dbReference>
<reference evidence="11" key="1">
    <citation type="submission" date="2019-03" db="EMBL/GenBank/DDBJ databases">
        <authorList>
            <person name="Moriniere L."/>
            <person name="Burlet A."/>
            <person name="Rosenthal E."/>
            <person name="Portier P."/>
            <person name="Lavire C."/>
            <person name="Nesme X."/>
            <person name="Bull C.T."/>
            <person name="Le Saux M."/>
            <person name="Bertolla F."/>
        </authorList>
    </citation>
    <scope>NUCLEOTIDE SEQUENCE</scope>
    <source>
        <strain evidence="11">CFBP2533</strain>
    </source>
</reference>
<dbReference type="SUPFAM" id="SSF49303">
    <property type="entry name" value="beta-Galactosidase/glucuronidase domain"/>
    <property type="match status" value="1"/>
</dbReference>
<evidence type="ECO:0000256" key="3">
    <source>
        <dbReference type="ARBA" id="ARBA00023295"/>
    </source>
</evidence>
<organism evidence="10">
    <name type="scientific">Xanthomonas hortorum pv. pelargonii</name>
    <dbReference type="NCBI Taxonomy" id="453602"/>
    <lineage>
        <taxon>Bacteria</taxon>
        <taxon>Pseudomonadati</taxon>
        <taxon>Pseudomonadota</taxon>
        <taxon>Gammaproteobacteria</taxon>
        <taxon>Lysobacterales</taxon>
        <taxon>Lysobacteraceae</taxon>
        <taxon>Xanthomonas</taxon>
    </lineage>
</organism>
<dbReference type="InterPro" id="IPR023232">
    <property type="entry name" value="Glyco_hydro_2_AS"/>
</dbReference>
<dbReference type="InterPro" id="IPR032311">
    <property type="entry name" value="DUF4982"/>
</dbReference>
<dbReference type="AlphaFoldDB" id="A0A6V7C2P3"/>
<dbReference type="RefSeq" id="WP_168959443.1">
    <property type="nucleotide sequence ID" value="NZ_JAJTZZ010000026.1"/>
</dbReference>
<dbReference type="NCBIfam" id="NF041462">
    <property type="entry name" value="GalA"/>
    <property type="match status" value="1"/>
</dbReference>
<dbReference type="PANTHER" id="PTHR42732:SF1">
    <property type="entry name" value="BETA-MANNOSIDASE"/>
    <property type="match status" value="1"/>
</dbReference>
<dbReference type="GO" id="GO:0005975">
    <property type="term" value="P:carbohydrate metabolic process"/>
    <property type="evidence" value="ECO:0007669"/>
    <property type="project" value="InterPro"/>
</dbReference>
<proteinExistence type="inferred from homology"/>
<dbReference type="EMBL" id="LR828261">
    <property type="protein sequence ID" value="CAD0308321.1"/>
    <property type="molecule type" value="Genomic_DNA"/>
</dbReference>
<dbReference type="EMBL" id="SMDX01000026">
    <property type="protein sequence ID" value="NMI23643.1"/>
    <property type="molecule type" value="Genomic_DNA"/>
</dbReference>
<evidence type="ECO:0000256" key="4">
    <source>
        <dbReference type="SAM" id="MobiDB-lite"/>
    </source>
</evidence>
<name>A0A6V7C2P3_9XANT</name>
<dbReference type="Pfam" id="PF16355">
    <property type="entry name" value="DUF4982"/>
    <property type="match status" value="1"/>
</dbReference>
<dbReference type="Pfam" id="PF00703">
    <property type="entry name" value="Glyco_hydro_2"/>
    <property type="match status" value="1"/>
</dbReference>
<reference evidence="12" key="2">
    <citation type="journal article" date="2020" name="Syst. Appl. Microbiol.">
        <title>Clarifying the taxonomy of the causal agent of bacterial leaf spot of lettuce through a polyphasic approach reveals that Xanthomonas cynarae Trebaol et al. 2000 emend. Timilsina et al. 2019 is a later heterotypic synonym of Xanthomonas hortorum Vauterin et al. 1995.</title>
        <authorList>
            <person name="Moriniere L."/>
            <person name="Burlet A."/>
            <person name="Rosenthal E.R."/>
            <person name="Nesme X."/>
            <person name="Portier P."/>
            <person name="Bull C.T."/>
            <person name="Lavire C."/>
            <person name="Fischer-Le Saux M."/>
            <person name="Bertolla F."/>
        </authorList>
    </citation>
    <scope>NUCLEOTIDE SEQUENCE [LARGE SCALE GENOMIC DNA]</scope>
    <source>
        <strain evidence="12">CFBP2533</strain>
    </source>
</reference>
<evidence type="ECO:0000256" key="5">
    <source>
        <dbReference type="SAM" id="SignalP"/>
    </source>
</evidence>
<reference evidence="10" key="4">
    <citation type="submission" date="2020-07" db="EMBL/GenBank/DDBJ databases">
        <authorList>
            <person name="Pothier F. J."/>
        </authorList>
    </citation>
    <scope>NUCLEOTIDE SEQUENCE</scope>
    <source>
        <strain evidence="10">CFBP 2533</strain>
    </source>
</reference>
<dbReference type="Pfam" id="PF02836">
    <property type="entry name" value="Glyco_hydro_2_C"/>
    <property type="match status" value="2"/>
</dbReference>
<feature type="region of interest" description="Disordered" evidence="4">
    <location>
        <begin position="30"/>
        <end position="52"/>
    </location>
</feature>
<evidence type="ECO:0000313" key="10">
    <source>
        <dbReference type="EMBL" id="CAD0308329.1"/>
    </source>
</evidence>
<dbReference type="InterPro" id="IPR006102">
    <property type="entry name" value="Ig-like_GH2"/>
</dbReference>
<dbReference type="PROSITE" id="PS00608">
    <property type="entry name" value="GLYCOSYL_HYDROL_F2_2"/>
    <property type="match status" value="1"/>
</dbReference>
<dbReference type="Proteomes" id="UP000548771">
    <property type="component" value="Unassembled WGS sequence"/>
</dbReference>
<evidence type="ECO:0000259" key="6">
    <source>
        <dbReference type="Pfam" id="PF00703"/>
    </source>
</evidence>
<comment type="similarity">
    <text evidence="1">Belongs to the glycosyl hydrolase 2 family.</text>
</comment>
<evidence type="ECO:0000313" key="11">
    <source>
        <dbReference type="EMBL" id="NMI23643.1"/>
    </source>
</evidence>
<feature type="domain" description="Glycoside hydrolase family 2 catalytic" evidence="7">
    <location>
        <begin position="428"/>
        <end position="532"/>
    </location>
</feature>
<dbReference type="InterPro" id="IPR040605">
    <property type="entry name" value="Glyco_hydro2_dom5"/>
</dbReference>
<feature type="domain" description="DUF4982" evidence="8">
    <location>
        <begin position="642"/>
        <end position="699"/>
    </location>
</feature>
<dbReference type="GO" id="GO:0004553">
    <property type="term" value="F:hydrolase activity, hydrolyzing O-glycosyl compounds"/>
    <property type="evidence" value="ECO:0007669"/>
    <property type="project" value="InterPro"/>
</dbReference>